<dbReference type="FunFam" id="1.20.920.20:FF:000006">
    <property type="entry name" value="Dynein, axonemal, heavy chain 6"/>
    <property type="match status" value="1"/>
</dbReference>
<dbReference type="FunFam" id="1.20.58.1120:FF:000011">
    <property type="entry name" value="Dynein, axonemal, heavy chain 6"/>
    <property type="match status" value="1"/>
</dbReference>
<dbReference type="GO" id="GO:0097729">
    <property type="term" value="C:9+2 motile cilium"/>
    <property type="evidence" value="ECO:0000318"/>
    <property type="project" value="GO_Central"/>
</dbReference>
<dbReference type="InterPro" id="IPR041589">
    <property type="entry name" value="DNAH3_AAA_lid_1"/>
</dbReference>
<dbReference type="FunFam" id="3.40.50.300:FF:000223">
    <property type="entry name" value="Dynein heavy chain 3, axonemal"/>
    <property type="match status" value="1"/>
</dbReference>
<keyword evidence="18" id="KW-1185">Reference proteome</keyword>
<dbReference type="Pfam" id="PF18198">
    <property type="entry name" value="AAA_lid_11"/>
    <property type="match status" value="1"/>
</dbReference>
<reference evidence="17 18" key="1">
    <citation type="journal article" date="2009" name="Science">
        <title>Genome sequence, comparative analysis, and population genetics of the domestic horse.</title>
        <authorList>
            <consortium name="Broad Institute Genome Sequencing Platform"/>
            <consortium name="Broad Institute Whole Genome Assembly Team"/>
            <person name="Wade C.M."/>
            <person name="Giulotto E."/>
            <person name="Sigurdsson S."/>
            <person name="Zoli M."/>
            <person name="Gnerre S."/>
            <person name="Imsland F."/>
            <person name="Lear T.L."/>
            <person name="Adelson D.L."/>
            <person name="Bailey E."/>
            <person name="Bellone R.R."/>
            <person name="Bloecker H."/>
            <person name="Distl O."/>
            <person name="Edgar R.C."/>
            <person name="Garber M."/>
            <person name="Leeb T."/>
            <person name="Mauceli E."/>
            <person name="MacLeod J.N."/>
            <person name="Penedo M.C.T."/>
            <person name="Raison J.M."/>
            <person name="Sharpe T."/>
            <person name="Vogel J."/>
            <person name="Andersson L."/>
            <person name="Antczak D.F."/>
            <person name="Biagi T."/>
            <person name="Binns M.M."/>
            <person name="Chowdhary B.P."/>
            <person name="Coleman S.J."/>
            <person name="Della Valle G."/>
            <person name="Fryc S."/>
            <person name="Guerin G."/>
            <person name="Hasegawa T."/>
            <person name="Hill E.W."/>
            <person name="Jurka J."/>
            <person name="Kiialainen A."/>
            <person name="Lindgren G."/>
            <person name="Liu J."/>
            <person name="Magnani E."/>
            <person name="Mickelson J.R."/>
            <person name="Murray J."/>
            <person name="Nergadze S.G."/>
            <person name="Onofrio R."/>
            <person name="Pedroni S."/>
            <person name="Piras M.F."/>
            <person name="Raudsepp T."/>
            <person name="Rocchi M."/>
            <person name="Roeed K.H."/>
            <person name="Ryder O.A."/>
            <person name="Searle S."/>
            <person name="Skow L."/>
            <person name="Swinburne J.E."/>
            <person name="Syvaenen A.C."/>
            <person name="Tozaki T."/>
            <person name="Valberg S.J."/>
            <person name="Vaudin M."/>
            <person name="White J.R."/>
            <person name="Zody M.C."/>
            <person name="Lander E.S."/>
            <person name="Lindblad-Toh K."/>
        </authorList>
    </citation>
    <scope>NUCLEOTIDE SEQUENCE [LARGE SCALE GENOMIC DNA]</scope>
    <source>
        <strain evidence="17 18">Thoroughbred</strain>
    </source>
</reference>
<dbReference type="Gene3D" id="1.20.1270.280">
    <property type="match status" value="1"/>
</dbReference>
<dbReference type="InterPro" id="IPR024317">
    <property type="entry name" value="Dynein_heavy_chain_D4_dom"/>
</dbReference>
<dbReference type="FunFam" id="3.10.490.20:FF:000005">
    <property type="entry name" value="Dynein axonemal heavy chain 6"/>
    <property type="match status" value="1"/>
</dbReference>
<dbReference type="FunFam" id="3.40.50.300:FF:000063">
    <property type="entry name" value="dynein heavy chain 6, axonemal"/>
    <property type="match status" value="1"/>
</dbReference>
<dbReference type="GO" id="GO:0005874">
    <property type="term" value="C:microtubule"/>
    <property type="evidence" value="ECO:0007669"/>
    <property type="project" value="UniProtKB-KW"/>
</dbReference>
<dbReference type="InterPro" id="IPR042219">
    <property type="entry name" value="AAA_lid_11_sf"/>
</dbReference>
<sequence length="4154" mass="475285">MAFHPTESAFNLKNIQERDENPMLTRLNSIKEKGRLSFVVPTEDETDTQFLIFRHTTKAQQRTRKRQQPIKLEPLPVLKVYQDHKKPEYVYDQNRLQLMTSGILKAQGSPKKRSSTKSFVGFPDHPGAVKKQKIPQPSAEVFSPTPPKVPHTSIGRRGLYRASSSIYPTYIFHDQEEVVKANICNPLQIIKIIRENEHLGFLYMVPAVSRSSIEYDTYNLKVVSYENINKNDYYTISKKAVTHIYNDDIEFIELDRWEQEYLYHRELTKIPIFSLFRKWKAFNVWKKNVRSKKISGCRKALQKNLFIVNQYLRPALLKINELCYQLSFMGLCYIEKCHTYTLQEFKLAQVIRLEEVTERLEDFRNEAKVVVRKACRVALRAAGFIPDDCSYDVVEAYCNMPEDGNVIELPACTDSEKMTYTEQASKRHHCMRLTCFIRLNDYLIENTMHVLTANSVNSLLNYLTDKLKRTPSADVIQKWITEEKPEVTDKKGAPVVEKQEEDESLIPMFLTELILTVQSLLFEPSLEDFLDGISGAINHFQNTVLSVPNLVPDTYFDAFTSPYINNKLEEKTCGSGPSLSAVFDDDKNFHTIILQIKETIQAAFESAQLYAATFEKFQIFFKENESLDLQALKLQEPDVQFFSEQLEKYHRQHKDVVALRPTRNVGLLLIDTKLLKEKLIPSPLRCLEVLNFMLPRQSKKKVDTIISEAQDAEYKLEFIPTTTIEYVNSLVFLDEIQERIESLEEEANVVVQMYKLIEQYQVPTPPEDFAVFATMKPSIVAVRNAIDKSVGDRETRIKQFCLHLGRDLEELSNEVNEVKLQAQDPQILDINADQDKIKVMLNDLQLVLDDLQKRAFQFKSYQKNFKVEVSKFEALEEVSAELKLKHLLWDSLSEWDQLQKEWLKSKFDSLDPEVLNGQVSKYAKFVTQLEKGLPPNNVVPLLKSKVEKMKEKLPVIIDLRNPTLKPRHWAAIEQTVDASLVDLDVPLTLDKLSELHVFEFGQEIQDISGQASGEAALETILKKVEDSWKTTEFVVLPHRDSKDVFILGGTDDIQVLLDDSTINIATIASSRYVGPLKTRVDEWQKQLALFNQTLEEWLNCQRNWLYLESIFNAPDIQRQLPAEAKMFLQVDKSWKEIMRKVNRLPNALRAATQPGLLETFQNNNALLDQIQKCLEAYLESKRVIFPRFYFLSNDELLEILAQTRNPQAVQPHLRKCFDSISKLEFALMPPTEGKIPGMDGEPEKVYTNDILAMLSPEGERVSLGKGLKARGNVEEWLGKVEEAMFTSLRRLCKAAIADYQGKPRTTWVIAGHPSQVILTVSQIMWCRDLTECLESENGNRVEALEAFEKVNFERLNALAAIVRGNLPKLHRNILTALITIDVHARDIVTELVQAKVEEVESFDWQRQLRYYWDVDLDNCVARMALSQYTYGYEYLGACPRLVITPLTDRCYLCLMGALQLDLGGAPAGPAGTGKTETTKDLAKALAIQCVVFNCSDGLDYKMMGRFFSGLAQSGAWCCFDEFNRIDIEVLSVIAQQLITIRNAKAAKLSRFMFEGREIKLVMTCAAFITMNPGYAGRTELPDNLKALFRPFAMMVPNYALIAEVILYSEGFESSKILARKMTQMYKLCSEQLSQQDHYDFGMRAVKSVLVMAGSLKRENPDLSEDVVLIRALRDSNLPKFLTDDAILFSGIISDLFPGVQIPEHDYGILQSTIIDVMNGQNLQPETCMVKKVIQFYETMLVRHGVMLVGPTGGGKTTVYQILAETLGNLQKLGIENPFYQPVKTYVLNPKSITMGELYGEVNNITLEWKDGLMALSVRAAVNDTSEDHKWIISDGPVDALWIENMNTVLDDNKMLCLANSERIKLTPQIHMLFEVQDLKVASPATVSRCGMVFVDPEELKWMPYVKTWMKGISKKLSEETREYILNLFQRYVDDGLNFINKKCSQAIPQVDISKVTTLCCLLESLILGKDGVNLIMEQTKLNTVLCQTFVFCYLWSLGGNLTENYWDSFDTFIRTQFDDNPDARLPSSGDLWSIHMDFDTKRLDPWERIIPTFKYSREVPFFEMLVPTTDTVRFGYLMEKLLAVKHSVLFTGITGVGKSVIAKGLLNKIQESAGYVPVYLNFSAQTSSARTQEIIESKLERKRKNILGAPGNKRVVIFVDDLNMPRLDRYGSQPPIELLRQYQDFHGFYDRSKLFWKEIQDVTIVSACAPPGGGRNPVTPRFIRHFSMLCLPMPSEHSLKQIFQAILNGFLSDFPPAVKQTASNIVEASVEIYNRMSVDLLPTPAKSHYVFNLRDLSKCVQGILQCDPGTIREEIQIFRLFCHECQRVFHDRLINNEDKHYFHVILTEMANKHFGIAIGLEYFLTRPIIFGDFIKFGADKTDRIYDDMPDMEKIANVLQDYLDDYNLINPKEVKLVFFQDAIEHVSRIARMIRQERGNALLVGVGGTGKQSLTRLAAHICGYKCLQIELSRGYNYDSFHDDLRKLYKLAGVDDRNMVFLFTDTQIVVEEFLEDINNILNSGEVPNLFEKDELEQVLAATRPRAKEVGISEGNRDEVFQYFISKVRQKLHIVLCMSPVGEAFRSRCRMFPSLVNCCTIDWFVQWPREALLSVSKTFFSNVDAGSEELKEKLSLMCVNVHLSVSNMAERYYMELRRRYYTTPTSYLELINLYLSMLHEKRKQLVSACDRVKNGLTKLLETNVLVDKMKLDLSALEPVLLTKSQDVEALMDKLAVDQENADQVRHVVQEEEAIAKVKAEETQAIADDAQRDLEEALPALDAANKALDSLDKADISEIRVFTKPPDLVMTVMEAISILLNAKPDWPTAKQLLGDSNFLRRLLEYDKENIKPQILAKLQKYINNPDFVPEKVEKVSKACKSMCMWVRAMDLYSRVVKEVEPKRQKLRAAQAELDITMATLKEKQALLKNVEGQIQALQDEYDKGVNEKESLAKTMALTKARLVRAGKLTAALGDEQVRWEESIQKSHEEIGNIVGNVFIAAACVAYYGAFTAQYRQSLIECWIQDCQSLEIPIDPAFSLINILGDPYEIRQWNTDGLPRDMISTENGILVTQGRRWPLMIDPQDQANRWIRNKESKSGLKIIKLTDSNFLRTLENSIRLGLPVLLEELRETLDPALEPILLKQTFISGGRLLIRLGDSDIDYDKNFRFYMTTKLPNPHYLPEVCIKVTIINFTVTKSGLEDQLLSDVVRLEKPELEEQRNKLIVRINTDKNQLKAIEEKILRMLFTSEGNILDNEELIDTLQDSKITSGAIKTRLKEAESTELMINVAREKYRPVATQGSVIYFVIASLSEIDPMYQYSLKYFKQLFNTTIETSTRSDDLQQRMEILLEQTLLTAYVNISRGLFEQHKLIYSFMLCVEIMRQQGNLTDAEWNFFLRGSAGLEKERPPKPEVPWLVTATWFACCDLEESFLVFKGLTKYILLHPIPIRLGSFETYINPQEEGVYSKMKEEEKSTTQEKEATIHDSWHPELSSFHKLLLIKCCKEEKVVFALTDFVIENLGKSFIETPPVDLPTLYQDMSYNTPLVFILSTGSDPMGAFQRFARDSGYSERVQSISLGQGQGPIAEKMIKDAMKSGNWVFLQNCHLAVSWMLAMEELIKTFTDPNVVIRDTFRLFLSSMPSSTFPVTVLQNSVKVTNEPPKGLRANIRRAFTEMTPSFFEENILGRKWRQIIFGICFFHAIIQERKKFGPLGWNICYEFNDSDRECALLNLNLYCQEGKIPWDALIYITGEITYGGRVTDTWDQRCLRTVLKRFFSPETLEVDYKYSESGIYFSPLADSLQEFKDYIENLPLIDDPEIFGMHENANLVFQYKETNTLINTILEVQPRSSSGGEGKSNDEIVQELVSSVQTRVPEKLEMESASESLFVKDPQGRLNSLTTVLGQEVDRFNNLLKLIHTSLETLNKAIAGLVVMSEEMEKVYNSFLNNQVPSLWSNTAYPSLKPLGSWVKDLILRTAFVDLWLKRGQPKSFWISGFFFPQGFLTGTLQNHARKYNLPIDELNFKYNMIPTYRDQAAVIEAAKTVQFGQELPMDMELPSPEDGVLVHGMFMDASRWDDNEMVIEDALPGQMNPMLPVVHFEPQQNYEPNPTLYHSPLYKTGARAGTLSTTGHSTNFVVTVLLPSKRSKDYWIAKGSALLCQLNE</sequence>
<dbReference type="InterPro" id="IPR043160">
    <property type="entry name" value="Dynein_C_barrel"/>
</dbReference>
<keyword evidence="3" id="KW-0963">Cytoplasm</keyword>
<evidence type="ECO:0000256" key="4">
    <source>
        <dbReference type="ARBA" id="ARBA00022701"/>
    </source>
</evidence>
<dbReference type="Gene3D" id="1.10.8.710">
    <property type="match status" value="1"/>
</dbReference>
<dbReference type="GeneTree" id="ENSGT00940000154761"/>
<keyword evidence="8" id="KW-0243">Dynein</keyword>
<dbReference type="InterPro" id="IPR004273">
    <property type="entry name" value="Dynein_heavy_D6_P-loop"/>
</dbReference>
<dbReference type="InterPro" id="IPR035706">
    <property type="entry name" value="AAA_9"/>
</dbReference>
<dbReference type="FunFam" id="3.40.50.300:FF:002141">
    <property type="entry name" value="Dynein heavy chain"/>
    <property type="match status" value="1"/>
</dbReference>
<dbReference type="Gene3D" id="1.20.140.100">
    <property type="entry name" value="Dynein heavy chain, N-terminal domain 2"/>
    <property type="match status" value="1"/>
</dbReference>
<keyword evidence="12" id="KW-0206">Cytoskeleton</keyword>
<dbReference type="Gene3D" id="3.10.490.20">
    <property type="match status" value="1"/>
</dbReference>
<reference evidence="17" key="3">
    <citation type="submission" date="2025-09" db="UniProtKB">
        <authorList>
            <consortium name="Ensembl"/>
        </authorList>
    </citation>
    <scope>IDENTIFICATION</scope>
    <source>
        <strain evidence="17">Thoroughbred</strain>
    </source>
</reference>
<evidence type="ECO:0000256" key="5">
    <source>
        <dbReference type="ARBA" id="ARBA00022737"/>
    </source>
</evidence>
<evidence type="ECO:0000313" key="18">
    <source>
        <dbReference type="Proteomes" id="UP000002281"/>
    </source>
</evidence>
<dbReference type="CDD" id="cd00009">
    <property type="entry name" value="AAA"/>
    <property type="match status" value="1"/>
</dbReference>
<evidence type="ECO:0000256" key="6">
    <source>
        <dbReference type="ARBA" id="ARBA00022741"/>
    </source>
</evidence>
<dbReference type="Pfam" id="PF03028">
    <property type="entry name" value="Dynein_heavy"/>
    <property type="match status" value="1"/>
</dbReference>
<evidence type="ECO:0000259" key="16">
    <source>
        <dbReference type="SMART" id="SM00382"/>
    </source>
</evidence>
<feature type="region of interest" description="Disordered" evidence="15">
    <location>
        <begin position="126"/>
        <end position="153"/>
    </location>
</feature>
<keyword evidence="13" id="KW-0966">Cell projection</keyword>
<dbReference type="Gene3D" id="1.20.58.1120">
    <property type="match status" value="1"/>
</dbReference>
<dbReference type="InterPro" id="IPR024743">
    <property type="entry name" value="Dynein_HC_stalk"/>
</dbReference>
<dbReference type="InterPro" id="IPR042228">
    <property type="entry name" value="Dynein_linker_3"/>
</dbReference>
<dbReference type="Pfam" id="PF12780">
    <property type="entry name" value="AAA_8"/>
    <property type="match status" value="1"/>
</dbReference>
<dbReference type="Gene3D" id="1.10.8.1220">
    <property type="match status" value="1"/>
</dbReference>
<keyword evidence="10" id="KW-0969">Cilium</keyword>
<dbReference type="Gene3D" id="1.10.8.720">
    <property type="entry name" value="Region D6 of dynein motor"/>
    <property type="match status" value="1"/>
</dbReference>
<dbReference type="FunFam" id="1.10.287.2620:FF:000001">
    <property type="entry name" value="Cytoplasmic dynein heavy chain 1"/>
    <property type="match status" value="1"/>
</dbReference>
<dbReference type="SUPFAM" id="SSF52540">
    <property type="entry name" value="P-loop containing nucleoside triphosphate hydrolases"/>
    <property type="match status" value="4"/>
</dbReference>
<dbReference type="Gene3D" id="1.10.287.2620">
    <property type="match status" value="1"/>
</dbReference>
<comment type="subcellular location">
    <subcellularLocation>
        <location evidence="1">Cytoplasm</location>
        <location evidence="1">Cytoskeleton</location>
        <location evidence="1">Cilium axoneme</location>
    </subcellularLocation>
</comment>
<dbReference type="Pfam" id="PF12775">
    <property type="entry name" value="AAA_7"/>
    <property type="match status" value="1"/>
</dbReference>
<dbReference type="FunFam" id="1.20.140.100:FF:000004">
    <property type="entry name" value="Dynein axonemal heavy chain 6"/>
    <property type="match status" value="1"/>
</dbReference>
<dbReference type="InterPro" id="IPR041658">
    <property type="entry name" value="AAA_lid_11"/>
</dbReference>
<dbReference type="InterPro" id="IPR042222">
    <property type="entry name" value="Dynein_2_N"/>
</dbReference>
<dbReference type="Gene3D" id="3.20.180.20">
    <property type="entry name" value="Dynein heavy chain, N-terminal domain 2"/>
    <property type="match status" value="1"/>
</dbReference>
<evidence type="ECO:0000256" key="9">
    <source>
        <dbReference type="ARBA" id="ARBA00023054"/>
    </source>
</evidence>
<dbReference type="Pfam" id="PF12777">
    <property type="entry name" value="MT"/>
    <property type="match status" value="1"/>
</dbReference>
<dbReference type="InterPro" id="IPR041466">
    <property type="entry name" value="Dynein_AAA5_ext"/>
</dbReference>
<keyword evidence="6" id="KW-0547">Nucleotide-binding</keyword>
<dbReference type="FunFam" id="1.20.920.30:FF:000002">
    <property type="entry name" value="Dynein axonemal heavy chain 3"/>
    <property type="match status" value="1"/>
</dbReference>
<dbReference type="PANTHER" id="PTHR22878:SF67">
    <property type="entry name" value="DYNEIN AXONEMAL HEAVY CHAIN 6"/>
    <property type="match status" value="1"/>
</dbReference>
<dbReference type="GO" id="GO:0051959">
    <property type="term" value="F:dynein light intermediate chain binding"/>
    <property type="evidence" value="ECO:0000318"/>
    <property type="project" value="GO_Central"/>
</dbReference>
<evidence type="ECO:0000256" key="11">
    <source>
        <dbReference type="ARBA" id="ARBA00023175"/>
    </source>
</evidence>
<name>A0A9L0R6W5_HORSE</name>
<evidence type="ECO:0000256" key="8">
    <source>
        <dbReference type="ARBA" id="ARBA00023017"/>
    </source>
</evidence>
<dbReference type="Pfam" id="PF17857">
    <property type="entry name" value="AAA_lid_1"/>
    <property type="match status" value="1"/>
</dbReference>
<keyword evidence="4" id="KW-0493">Microtubule</keyword>
<dbReference type="InterPro" id="IPR003593">
    <property type="entry name" value="AAA+_ATPase"/>
</dbReference>
<evidence type="ECO:0000256" key="12">
    <source>
        <dbReference type="ARBA" id="ARBA00023212"/>
    </source>
</evidence>
<feature type="domain" description="AAA+ ATPase" evidence="16">
    <location>
        <begin position="1741"/>
        <end position="1882"/>
    </location>
</feature>
<feature type="domain" description="AAA+ ATPase" evidence="16">
    <location>
        <begin position="2435"/>
        <end position="2593"/>
    </location>
</feature>
<dbReference type="Gene3D" id="1.20.920.30">
    <property type="match status" value="1"/>
</dbReference>
<dbReference type="FunFam" id="1.10.8.710:FF:000004">
    <property type="entry name" value="Dynein axonemal heavy chain 6"/>
    <property type="match status" value="1"/>
</dbReference>
<dbReference type="Pfam" id="PF08393">
    <property type="entry name" value="DHC_N2"/>
    <property type="match status" value="1"/>
</dbReference>
<dbReference type="FunFam" id="3.40.50.300:FF:001143">
    <property type="entry name" value="Dynein axonemal heavy chain 6"/>
    <property type="match status" value="1"/>
</dbReference>
<dbReference type="GO" id="GO:0030286">
    <property type="term" value="C:dynein complex"/>
    <property type="evidence" value="ECO:0000318"/>
    <property type="project" value="GO_Central"/>
</dbReference>
<dbReference type="PANTHER" id="PTHR22878">
    <property type="entry name" value="DYNEIN HEAVY CHAIN 6, AXONEMAL-LIKE-RELATED"/>
    <property type="match status" value="1"/>
</dbReference>
<dbReference type="Pfam" id="PF18199">
    <property type="entry name" value="Dynein_C"/>
    <property type="match status" value="1"/>
</dbReference>
<dbReference type="Gene3D" id="1.20.920.20">
    <property type="match status" value="1"/>
</dbReference>
<gene>
    <name evidence="17" type="primary">DNAH6</name>
</gene>
<dbReference type="SMART" id="SM00382">
    <property type="entry name" value="AAA"/>
    <property type="match status" value="4"/>
</dbReference>
<dbReference type="SMR" id="A0A9L0R6W5"/>
<feature type="domain" description="AAA+ ATPase" evidence="16">
    <location>
        <begin position="2084"/>
        <end position="2237"/>
    </location>
</feature>
<accession>A0A9L0R6W5</accession>
<dbReference type="FunFam" id="1.10.472.130:FF:000015">
    <property type="entry name" value="Dynein heavy chain 7"/>
    <property type="match status" value="1"/>
</dbReference>
<dbReference type="GO" id="GO:0045505">
    <property type="term" value="F:dynein intermediate chain binding"/>
    <property type="evidence" value="ECO:0000318"/>
    <property type="project" value="GO_Central"/>
</dbReference>
<dbReference type="Gene3D" id="6.10.140.1060">
    <property type="match status" value="1"/>
</dbReference>
<dbReference type="InterPro" id="IPR041228">
    <property type="entry name" value="Dynein_C"/>
</dbReference>
<dbReference type="InterPro" id="IPR013602">
    <property type="entry name" value="Dynein_heavy_linker"/>
</dbReference>
<evidence type="ECO:0000256" key="2">
    <source>
        <dbReference type="ARBA" id="ARBA00008887"/>
    </source>
</evidence>
<dbReference type="OMA" id="VESFDWQ"/>
<keyword evidence="9 14" id="KW-0175">Coiled coil</keyword>
<evidence type="ECO:0000256" key="15">
    <source>
        <dbReference type="SAM" id="MobiDB-lite"/>
    </source>
</evidence>
<protein>
    <submittedName>
        <fullName evidence="17">Dynein axonemal heavy chain 6</fullName>
    </submittedName>
</protein>
<comment type="similarity">
    <text evidence="2">Belongs to the dynein heavy chain family.</text>
</comment>
<dbReference type="InterPro" id="IPR027417">
    <property type="entry name" value="P-loop_NTPase"/>
</dbReference>
<dbReference type="GO" id="GO:0060294">
    <property type="term" value="P:cilium movement involved in cell motility"/>
    <property type="evidence" value="ECO:0000318"/>
    <property type="project" value="GO_Central"/>
</dbReference>
<dbReference type="FunFam" id="3.20.180.20:FF:000004">
    <property type="entry name" value="Dynein axonemal heavy chain 6"/>
    <property type="match status" value="1"/>
</dbReference>
<keyword evidence="7" id="KW-0067">ATP-binding</keyword>
<dbReference type="Pfam" id="PF12781">
    <property type="entry name" value="AAA_9"/>
    <property type="match status" value="1"/>
</dbReference>
<evidence type="ECO:0000256" key="10">
    <source>
        <dbReference type="ARBA" id="ARBA00023069"/>
    </source>
</evidence>
<dbReference type="Ensembl" id="ENSECAT00000098039.1">
    <property type="protein sequence ID" value="ENSECAP00000057377.1"/>
    <property type="gene ID" value="ENSECAG00000011573.4"/>
</dbReference>
<dbReference type="GO" id="GO:0008569">
    <property type="term" value="F:minus-end-directed microtubule motor activity"/>
    <property type="evidence" value="ECO:0000318"/>
    <property type="project" value="GO_Central"/>
</dbReference>
<dbReference type="FunFam" id="3.40.50.300:FF:000362">
    <property type="entry name" value="Dynein, axonemal, heavy chain 6"/>
    <property type="match status" value="1"/>
</dbReference>
<dbReference type="InterPro" id="IPR026983">
    <property type="entry name" value="DHC"/>
</dbReference>
<dbReference type="InterPro" id="IPR035699">
    <property type="entry name" value="AAA_6"/>
</dbReference>
<proteinExistence type="inferred from homology"/>
<reference evidence="17" key="2">
    <citation type="submission" date="2025-08" db="UniProtKB">
        <authorList>
            <consortium name="Ensembl"/>
        </authorList>
    </citation>
    <scope>IDENTIFICATION</scope>
    <source>
        <strain evidence="17">Thoroughbred</strain>
    </source>
</reference>
<dbReference type="GO" id="GO:0005930">
    <property type="term" value="C:axoneme"/>
    <property type="evidence" value="ECO:0007669"/>
    <property type="project" value="UniProtKB-SubCell"/>
</dbReference>
<keyword evidence="11" id="KW-0505">Motor protein</keyword>
<dbReference type="Gene3D" id="3.40.50.300">
    <property type="entry name" value="P-loop containing nucleotide triphosphate hydrolases"/>
    <property type="match status" value="5"/>
</dbReference>
<evidence type="ECO:0000313" key="17">
    <source>
        <dbReference type="Ensembl" id="ENSECAP00000057377.1"/>
    </source>
</evidence>
<evidence type="ECO:0000256" key="1">
    <source>
        <dbReference type="ARBA" id="ARBA00004430"/>
    </source>
</evidence>
<dbReference type="Proteomes" id="UP000002281">
    <property type="component" value="Chromosome 15"/>
</dbReference>
<feature type="coiled-coil region" evidence="14">
    <location>
        <begin position="2898"/>
        <end position="2949"/>
    </location>
</feature>
<feature type="domain" description="AAA+ ATPase" evidence="16">
    <location>
        <begin position="1460"/>
        <end position="1563"/>
    </location>
</feature>
<evidence type="ECO:0000256" key="14">
    <source>
        <dbReference type="SAM" id="Coils"/>
    </source>
</evidence>
<evidence type="ECO:0000256" key="13">
    <source>
        <dbReference type="ARBA" id="ARBA00023273"/>
    </source>
</evidence>
<evidence type="ECO:0000256" key="7">
    <source>
        <dbReference type="ARBA" id="ARBA00022840"/>
    </source>
</evidence>
<evidence type="ECO:0000256" key="3">
    <source>
        <dbReference type="ARBA" id="ARBA00022490"/>
    </source>
</evidence>
<dbReference type="GO" id="GO:0005524">
    <property type="term" value="F:ATP binding"/>
    <property type="evidence" value="ECO:0007669"/>
    <property type="project" value="UniProtKB-KW"/>
</dbReference>
<organism evidence="17 18">
    <name type="scientific">Equus caballus</name>
    <name type="common">Horse</name>
    <dbReference type="NCBI Taxonomy" id="9796"/>
    <lineage>
        <taxon>Eukaryota</taxon>
        <taxon>Metazoa</taxon>
        <taxon>Chordata</taxon>
        <taxon>Craniata</taxon>
        <taxon>Vertebrata</taxon>
        <taxon>Euteleostomi</taxon>
        <taxon>Mammalia</taxon>
        <taxon>Eutheria</taxon>
        <taxon>Laurasiatheria</taxon>
        <taxon>Perissodactyla</taxon>
        <taxon>Equidae</taxon>
        <taxon>Equus</taxon>
    </lineage>
</organism>
<dbReference type="FunFam" id="1.10.8.720:FF:000007">
    <property type="entry name" value="Dynein axonemal heavy chain 6"/>
    <property type="match status" value="1"/>
</dbReference>
<dbReference type="Pfam" id="PF17852">
    <property type="entry name" value="Dynein_AAA_lid"/>
    <property type="match status" value="1"/>
</dbReference>
<dbReference type="Pfam" id="PF12774">
    <property type="entry name" value="AAA_6"/>
    <property type="match status" value="1"/>
</dbReference>
<keyword evidence="5" id="KW-0677">Repeat</keyword>
<dbReference type="FunFam" id="1.20.1270.280:FF:000009">
    <property type="entry name" value="Dynein, axonemal, heavy chain 6"/>
    <property type="match status" value="1"/>
</dbReference>
<dbReference type="FunFam" id="1.10.8.1220:FF:000001">
    <property type="entry name" value="Dynein axonemal heavy chain 5"/>
    <property type="match status" value="1"/>
</dbReference>
<dbReference type="InterPro" id="IPR043157">
    <property type="entry name" value="Dynein_AAA1S"/>
</dbReference>